<dbReference type="AlphaFoldDB" id="A0AAN5CTK2"/>
<evidence type="ECO:0000313" key="2">
    <source>
        <dbReference type="EMBL" id="GMR50155.1"/>
    </source>
</evidence>
<reference evidence="3" key="1">
    <citation type="submission" date="2022-10" db="EMBL/GenBank/DDBJ databases">
        <title>Genome assembly of Pristionchus species.</title>
        <authorList>
            <person name="Yoshida K."/>
            <person name="Sommer R.J."/>
        </authorList>
    </citation>
    <scope>NUCLEOTIDE SEQUENCE [LARGE SCALE GENOMIC DNA]</scope>
    <source>
        <strain evidence="3">RS5460</strain>
    </source>
</reference>
<feature type="region of interest" description="Disordered" evidence="1">
    <location>
        <begin position="1"/>
        <end position="22"/>
    </location>
</feature>
<name>A0AAN5CTK2_9BILA</name>
<gene>
    <name evidence="2" type="ORF">PMAYCL1PPCAC_20350</name>
</gene>
<proteinExistence type="predicted"/>
<comment type="caution">
    <text evidence="2">The sequence shown here is derived from an EMBL/GenBank/DDBJ whole genome shotgun (WGS) entry which is preliminary data.</text>
</comment>
<dbReference type="EMBL" id="BTRK01000004">
    <property type="protein sequence ID" value="GMR50155.1"/>
    <property type="molecule type" value="Genomic_DNA"/>
</dbReference>
<evidence type="ECO:0000313" key="3">
    <source>
        <dbReference type="Proteomes" id="UP001328107"/>
    </source>
</evidence>
<protein>
    <submittedName>
        <fullName evidence="2">Uncharacterized protein</fullName>
    </submittedName>
</protein>
<keyword evidence="3" id="KW-1185">Reference proteome</keyword>
<dbReference type="Proteomes" id="UP001328107">
    <property type="component" value="Unassembled WGS sequence"/>
</dbReference>
<organism evidence="2 3">
    <name type="scientific">Pristionchus mayeri</name>
    <dbReference type="NCBI Taxonomy" id="1317129"/>
    <lineage>
        <taxon>Eukaryota</taxon>
        <taxon>Metazoa</taxon>
        <taxon>Ecdysozoa</taxon>
        <taxon>Nematoda</taxon>
        <taxon>Chromadorea</taxon>
        <taxon>Rhabditida</taxon>
        <taxon>Rhabditina</taxon>
        <taxon>Diplogasteromorpha</taxon>
        <taxon>Diplogasteroidea</taxon>
        <taxon>Neodiplogasteridae</taxon>
        <taxon>Pristionchus</taxon>
    </lineage>
</organism>
<sequence>MESEEAFGSGDTPLATGRELPGYPTHKVDAMAVQNATGSLEIMGQLVLNEWELLRLRIREFGVKIRQMSSKVAAITVKRLWNQLISLLRR</sequence>
<evidence type="ECO:0000256" key="1">
    <source>
        <dbReference type="SAM" id="MobiDB-lite"/>
    </source>
</evidence>
<accession>A0AAN5CTK2</accession>
<feature type="non-terminal residue" evidence="2">
    <location>
        <position position="90"/>
    </location>
</feature>